<evidence type="ECO:0000313" key="2">
    <source>
        <dbReference type="EMBL" id="PYC69234.1"/>
    </source>
</evidence>
<protein>
    <submittedName>
        <fullName evidence="2">Uncharacterized protein</fullName>
    </submittedName>
</protein>
<keyword evidence="3" id="KW-1185">Reference proteome</keyword>
<dbReference type="EMBL" id="PYBV01000019">
    <property type="protein sequence ID" value="PYC69234.1"/>
    <property type="molecule type" value="Genomic_DNA"/>
</dbReference>
<reference evidence="2 3" key="1">
    <citation type="submission" date="2018-03" db="EMBL/GenBank/DDBJ databases">
        <title>Bioinformatic expansion and discovery of thiopeptide antibiotics.</title>
        <authorList>
            <person name="Schwalen C.J."/>
            <person name="Hudson G.A."/>
            <person name="Mitchell D.A."/>
        </authorList>
    </citation>
    <scope>NUCLEOTIDE SEQUENCE [LARGE SCALE GENOMIC DNA]</scope>
    <source>
        <strain evidence="2 3">NRRL 8041</strain>
    </source>
</reference>
<evidence type="ECO:0000313" key="3">
    <source>
        <dbReference type="Proteomes" id="UP000248333"/>
    </source>
</evidence>
<comment type="caution">
    <text evidence="2">The sequence shown here is derived from an EMBL/GenBank/DDBJ whole genome shotgun (WGS) entry which is preliminary data.</text>
</comment>
<name>A0A318NI38_9ACTN</name>
<sequence>MWTLVPSAAGPPGICPGEEGDPLTTEDRTRDGFADFVRAEIAGLTRVTTPTCGWCCQRRWPG</sequence>
<proteinExistence type="predicted"/>
<accession>A0A318NI38</accession>
<evidence type="ECO:0000256" key="1">
    <source>
        <dbReference type="SAM" id="MobiDB-lite"/>
    </source>
</evidence>
<dbReference type="Proteomes" id="UP000248333">
    <property type="component" value="Unassembled WGS sequence"/>
</dbReference>
<organism evidence="2 3">
    <name type="scientific">Micromonospora arborensis</name>
    <dbReference type="NCBI Taxonomy" id="2116518"/>
    <lineage>
        <taxon>Bacteria</taxon>
        <taxon>Bacillati</taxon>
        <taxon>Actinomycetota</taxon>
        <taxon>Actinomycetes</taxon>
        <taxon>Micromonosporales</taxon>
        <taxon>Micromonosporaceae</taxon>
        <taxon>Micromonospora</taxon>
    </lineage>
</organism>
<feature type="region of interest" description="Disordered" evidence="1">
    <location>
        <begin position="1"/>
        <end position="28"/>
    </location>
</feature>
<dbReference type="AlphaFoldDB" id="A0A318NI38"/>
<gene>
    <name evidence="2" type="ORF">C7C45_16195</name>
</gene>